<dbReference type="EMBL" id="JAGFBS010000015">
    <property type="protein sequence ID" value="KAG6375190.1"/>
    <property type="molecule type" value="Genomic_DNA"/>
</dbReference>
<keyword evidence="4" id="KW-1185">Reference proteome</keyword>
<organism evidence="3 4">
    <name type="scientific">Boletus reticuloceps</name>
    <dbReference type="NCBI Taxonomy" id="495285"/>
    <lineage>
        <taxon>Eukaryota</taxon>
        <taxon>Fungi</taxon>
        <taxon>Dikarya</taxon>
        <taxon>Basidiomycota</taxon>
        <taxon>Agaricomycotina</taxon>
        <taxon>Agaricomycetes</taxon>
        <taxon>Agaricomycetidae</taxon>
        <taxon>Boletales</taxon>
        <taxon>Boletineae</taxon>
        <taxon>Boletaceae</taxon>
        <taxon>Boletoideae</taxon>
        <taxon>Boletus</taxon>
    </lineage>
</organism>
<feature type="transmembrane region" description="Helical" evidence="2">
    <location>
        <begin position="180"/>
        <end position="202"/>
    </location>
</feature>
<feature type="transmembrane region" description="Helical" evidence="2">
    <location>
        <begin position="106"/>
        <end position="131"/>
    </location>
</feature>
<dbReference type="Proteomes" id="UP000683000">
    <property type="component" value="Unassembled WGS sequence"/>
</dbReference>
<protein>
    <submittedName>
        <fullName evidence="3">Uncharacterized protein</fullName>
    </submittedName>
</protein>
<dbReference type="OrthoDB" id="2681169at2759"/>
<evidence type="ECO:0000256" key="2">
    <source>
        <dbReference type="SAM" id="Phobius"/>
    </source>
</evidence>
<feature type="region of interest" description="Disordered" evidence="1">
    <location>
        <begin position="1"/>
        <end position="33"/>
    </location>
</feature>
<keyword evidence="2" id="KW-0472">Membrane</keyword>
<evidence type="ECO:0000313" key="3">
    <source>
        <dbReference type="EMBL" id="KAG6375190.1"/>
    </source>
</evidence>
<keyword evidence="2" id="KW-0812">Transmembrane</keyword>
<evidence type="ECO:0000313" key="4">
    <source>
        <dbReference type="Proteomes" id="UP000683000"/>
    </source>
</evidence>
<feature type="transmembrane region" description="Helical" evidence="2">
    <location>
        <begin position="68"/>
        <end position="86"/>
    </location>
</feature>
<name>A0A8I2YN80_9AGAM</name>
<sequence>MKDPLEGTTSPSKADSDPPHPADTVGAADSPGSRSNMFFAPLRAQPFQKRPSVGRPPLWRTTKPPLQMALFPLAAICYLAFCYTVHGKVVPVKTYGLYAVTPQHLATIKGGITSISIIIISIAFFPIYDIIANLKSEEFFRVLATQSDGVPLETINHISIPSFANTDMIMAMWRHRCSNYYILGMFASLLIWIVGTLAPGALTVDSVLSDGQLMAFAIGAVPPQSVLNGSSSVDPFSNAGLNADRASSIAWAEIELGVQYSFSTANTSESDYAAFIAPVPLGLSTTTTARWLSDVIGINPTCSWASTNITAPVQVPVNSSSVSFQNLATAYLLDFNLNVQITGGDLPFNGNSFALVKDPSYTVTNHTTRAVPSDGSTVFLLGQCQSGCSTSANGVTLDLTGLNTTFTMALTDQTWTMAILACLPNTTIETREVRSDGHGLFSVQPLPPGRQLAHQGNLNTIQTTALFSVATKSLTRGAGQLSAASTSFGLGSQVQGELLFGKAQFDGLPTSDPFSVSVTTISPAPVENITQAYMQVLQPVMKTFLAGYLGTAYVPGRISETEIVFAASTPNLAVASAGFVLLAALIILAHFRSNKGFQFTLVNVAASIYGSDLPAQIMQIKTEKSAPFGRMDEEAEGDAEGGALGKGKLRQAEGDVPDDQQDIVDLLAKRRIFMQRRADGSPVLHMG</sequence>
<gene>
    <name evidence="3" type="ORF">JVT61DRAFT_3399</name>
</gene>
<reference evidence="3" key="1">
    <citation type="submission" date="2021-03" db="EMBL/GenBank/DDBJ databases">
        <title>Evolutionary innovations through gain and loss of genes in the ectomycorrhizal Boletales.</title>
        <authorList>
            <person name="Wu G."/>
            <person name="Miyauchi S."/>
            <person name="Morin E."/>
            <person name="Yang Z.-L."/>
            <person name="Xu J."/>
            <person name="Martin F.M."/>
        </authorList>
    </citation>
    <scope>NUCLEOTIDE SEQUENCE</scope>
    <source>
        <strain evidence="3">BR01</strain>
    </source>
</reference>
<comment type="caution">
    <text evidence="3">The sequence shown here is derived from an EMBL/GenBank/DDBJ whole genome shotgun (WGS) entry which is preliminary data.</text>
</comment>
<proteinExistence type="predicted"/>
<feature type="region of interest" description="Disordered" evidence="1">
    <location>
        <begin position="631"/>
        <end position="657"/>
    </location>
</feature>
<feature type="transmembrane region" description="Helical" evidence="2">
    <location>
        <begin position="572"/>
        <end position="591"/>
    </location>
</feature>
<keyword evidence="2" id="KW-1133">Transmembrane helix</keyword>
<dbReference type="AlphaFoldDB" id="A0A8I2YN80"/>
<accession>A0A8I2YN80</accession>
<evidence type="ECO:0000256" key="1">
    <source>
        <dbReference type="SAM" id="MobiDB-lite"/>
    </source>
</evidence>